<dbReference type="SUPFAM" id="SSF109993">
    <property type="entry name" value="VPS9 domain"/>
    <property type="match status" value="1"/>
</dbReference>
<accession>A0AAV7YZY5</accession>
<evidence type="ECO:0000256" key="2">
    <source>
        <dbReference type="SAM" id="MobiDB-lite"/>
    </source>
</evidence>
<organism evidence="4 5">
    <name type="scientific">Anaeramoeba flamelloides</name>
    <dbReference type="NCBI Taxonomy" id="1746091"/>
    <lineage>
        <taxon>Eukaryota</taxon>
        <taxon>Metamonada</taxon>
        <taxon>Anaeramoebidae</taxon>
        <taxon>Anaeramoeba</taxon>
    </lineage>
</organism>
<feature type="region of interest" description="Disordered" evidence="2">
    <location>
        <begin position="43"/>
        <end position="91"/>
    </location>
</feature>
<comment type="caution">
    <text evidence="4">The sequence shown here is derived from an EMBL/GenBank/DDBJ whole genome shotgun (WGS) entry which is preliminary data.</text>
</comment>
<feature type="compositionally biased region" description="Basic residues" evidence="2">
    <location>
        <begin position="57"/>
        <end position="73"/>
    </location>
</feature>
<dbReference type="InterPro" id="IPR003123">
    <property type="entry name" value="VPS9"/>
</dbReference>
<evidence type="ECO:0000259" key="3">
    <source>
        <dbReference type="PROSITE" id="PS51205"/>
    </source>
</evidence>
<evidence type="ECO:0000313" key="4">
    <source>
        <dbReference type="EMBL" id="KAJ3435089.1"/>
    </source>
</evidence>
<reference evidence="4" key="1">
    <citation type="submission" date="2022-08" db="EMBL/GenBank/DDBJ databases">
        <title>Novel sulphate-reducing endosymbionts in the free-living metamonad Anaeramoeba.</title>
        <authorList>
            <person name="Jerlstrom-Hultqvist J."/>
            <person name="Cepicka I."/>
            <person name="Gallot-Lavallee L."/>
            <person name="Salas-Leiva D."/>
            <person name="Curtis B.A."/>
            <person name="Zahonova K."/>
            <person name="Pipaliya S."/>
            <person name="Dacks J."/>
            <person name="Roger A.J."/>
        </authorList>
    </citation>
    <scope>NUCLEOTIDE SEQUENCE</scope>
    <source>
        <strain evidence="4">Busselton2</strain>
    </source>
</reference>
<dbReference type="Gene3D" id="1.20.1050.80">
    <property type="entry name" value="VPS9 domain"/>
    <property type="match status" value="2"/>
</dbReference>
<name>A0AAV7YZY5_9EUKA</name>
<feature type="domain" description="VPS9" evidence="3">
    <location>
        <begin position="276"/>
        <end position="422"/>
    </location>
</feature>
<dbReference type="Proteomes" id="UP001146793">
    <property type="component" value="Unassembled WGS sequence"/>
</dbReference>
<dbReference type="InterPro" id="IPR037191">
    <property type="entry name" value="VPS9_dom_sf"/>
</dbReference>
<protein>
    <submittedName>
        <fullName evidence="4">Rab5 gdp/gtp exchange factor</fullName>
    </submittedName>
</protein>
<proteinExistence type="predicted"/>
<dbReference type="PROSITE" id="PS51205">
    <property type="entry name" value="VPS9"/>
    <property type="match status" value="1"/>
</dbReference>
<dbReference type="InterPro" id="IPR059025">
    <property type="entry name" value="STB6_N"/>
</dbReference>
<keyword evidence="1" id="KW-0175">Coiled coil</keyword>
<dbReference type="EMBL" id="JANTQA010000042">
    <property type="protein sequence ID" value="KAJ3435089.1"/>
    <property type="molecule type" value="Genomic_DNA"/>
</dbReference>
<gene>
    <name evidence="4" type="ORF">M0812_02219</name>
</gene>
<dbReference type="Pfam" id="PF25995">
    <property type="entry name" value="STB6_N"/>
    <property type="match status" value="1"/>
</dbReference>
<evidence type="ECO:0000256" key="1">
    <source>
        <dbReference type="SAM" id="Coils"/>
    </source>
</evidence>
<evidence type="ECO:0000313" key="5">
    <source>
        <dbReference type="Proteomes" id="UP001146793"/>
    </source>
</evidence>
<sequence>MTTPNQEPIAQIEIVIDNEQKILNSMLDDKKVIVEELSELVKDQKQKNTPKIEILTTKKKKKKKKKKRKRKKKEKENETENETGETSKSMEPTELRLQLIELKIQLQKTKILLLQRQVTQIKTGQFETETLNTNKLLTEVYKNKKIIKLQGRIIKLEFEILSMDDNDVLQLSDKTEFSKLAQLRRNLASAFKEKKKRKIEKKEKKEKKEELPQKTIKINFDPKQSVRRYIAVTTNRILKRNELNNSHRQEVLLSIENYLFPQVISILIQDIHKKEHEKDQNLNSKFVKYQNIAQEQLHIPEKLRSKELIPFVDAIAYMRSVQYATTPTSKLYAILNSAQAIFNQVGKTAPGKIVGADEHLTYIKYFCDEALLNTELGYYLVSLDLSTAFIEKMTDEKLSNLSIDILNKQVVFFQRVKFIEMAQKMPYLGLVSEEVILKGYKLIIVVDWFLNLSRFYSTFLLKTGKKTDLVKGSLIKFNLNITGNQQSFLVKKFFQSDIESIKMKQVEKKILCNENK</sequence>
<dbReference type="AlphaFoldDB" id="A0AAV7YZY5"/>
<feature type="coiled-coil region" evidence="1">
    <location>
        <begin position="180"/>
        <end position="211"/>
    </location>
</feature>